<dbReference type="GO" id="GO:0099072">
    <property type="term" value="P:regulation of postsynaptic membrane neurotransmitter receptor levels"/>
    <property type="evidence" value="ECO:0007669"/>
    <property type="project" value="TreeGrafter"/>
</dbReference>
<evidence type="ECO:0000313" key="11">
    <source>
        <dbReference type="Ensembl" id="ENSCATP00000005352.1"/>
    </source>
</evidence>
<dbReference type="FunFam" id="3.40.50.300:FF:001402">
    <property type="entry name" value="Discs, large homolog 3 (Drosophila)"/>
    <property type="match status" value="1"/>
</dbReference>
<organism evidence="11 12">
    <name type="scientific">Cercocebus atys</name>
    <name type="common">Sooty mangabey</name>
    <name type="synonym">Cercocebus torquatus atys</name>
    <dbReference type="NCBI Taxonomy" id="9531"/>
    <lineage>
        <taxon>Eukaryota</taxon>
        <taxon>Metazoa</taxon>
        <taxon>Chordata</taxon>
        <taxon>Craniata</taxon>
        <taxon>Vertebrata</taxon>
        <taxon>Euteleostomi</taxon>
        <taxon>Mammalia</taxon>
        <taxon>Eutheria</taxon>
        <taxon>Euarchontoglires</taxon>
        <taxon>Primates</taxon>
        <taxon>Haplorrhini</taxon>
        <taxon>Catarrhini</taxon>
        <taxon>Cercopithecidae</taxon>
        <taxon>Cercopithecinae</taxon>
        <taxon>Cercocebus</taxon>
    </lineage>
</organism>
<comment type="similarity">
    <text evidence="2">Belongs to the MAGUK family.</text>
</comment>
<protein>
    <submittedName>
        <fullName evidence="11">Discs large MAGUK scaffold protein 1</fullName>
    </submittedName>
</protein>
<dbReference type="FunFam" id="2.30.42.10:FF:000002">
    <property type="entry name" value="Disks large homolog 4 isoform 2"/>
    <property type="match status" value="1"/>
</dbReference>
<gene>
    <name evidence="11" type="primary">DLG1</name>
</gene>
<dbReference type="Gene3D" id="3.40.50.300">
    <property type="entry name" value="P-loop containing nucleotide triphosphate hydrolases"/>
    <property type="match status" value="1"/>
</dbReference>
<evidence type="ECO:0000259" key="10">
    <source>
        <dbReference type="PROSITE" id="PS50106"/>
    </source>
</evidence>
<dbReference type="GO" id="GO:0007268">
    <property type="term" value="P:chemical synaptic transmission"/>
    <property type="evidence" value="ECO:0007669"/>
    <property type="project" value="InterPro"/>
</dbReference>
<dbReference type="GO" id="GO:0031594">
    <property type="term" value="C:neuromuscular junction"/>
    <property type="evidence" value="ECO:0007669"/>
    <property type="project" value="InterPro"/>
</dbReference>
<evidence type="ECO:0000256" key="7">
    <source>
        <dbReference type="SAM" id="MobiDB-lite"/>
    </source>
</evidence>
<proteinExistence type="inferred from homology"/>
<dbReference type="GO" id="GO:0043113">
    <property type="term" value="P:receptor clustering"/>
    <property type="evidence" value="ECO:0007669"/>
    <property type="project" value="TreeGrafter"/>
</dbReference>
<dbReference type="PIRSF" id="PIRSF001741">
    <property type="entry name" value="MAGUK_DLGH"/>
    <property type="match status" value="1"/>
</dbReference>
<evidence type="ECO:0000256" key="5">
    <source>
        <dbReference type="ARBA" id="ARBA00023136"/>
    </source>
</evidence>
<evidence type="ECO:0000259" key="8">
    <source>
        <dbReference type="PROSITE" id="PS50002"/>
    </source>
</evidence>
<dbReference type="PROSITE" id="PS50052">
    <property type="entry name" value="GUANYLATE_KINASE_2"/>
    <property type="match status" value="1"/>
</dbReference>
<name>A0A2K5KXD8_CERAT</name>
<dbReference type="Bgee" id="ENSCATG00000015836">
    <property type="expression patterns" value="Expressed in frontal cortex and 12 other cell types or tissues"/>
</dbReference>
<keyword evidence="3 6" id="KW-0728">SH3 domain</keyword>
<dbReference type="AlphaFoldDB" id="A0A2K5KXD8"/>
<dbReference type="InterPro" id="IPR001478">
    <property type="entry name" value="PDZ"/>
</dbReference>
<dbReference type="CDD" id="cd06724">
    <property type="entry name" value="PDZ2_Dlg1-2-4-like"/>
    <property type="match status" value="1"/>
</dbReference>
<dbReference type="SMART" id="SM00228">
    <property type="entry name" value="PDZ"/>
    <property type="match status" value="3"/>
</dbReference>
<sequence length="761" mass="84627">MNYIFGNNTLLYSRGSRGGNTSSSHGSAGPKQKHWAKKGSSDELQAEPEPSRWQQIVAFFTRRHSFIDCISVATSSTQVTYHLLKLFSIYFCLHLLCKNGNSGLGFSIAGGTDNPHIGDDSSIFITKIITGGAAAQDGRLRVNDCILRVNEVDVRDVTHSKAVEALKEAGSIVRLYVKRRKPVSEKIMEIKLIKGPKGLGFSIAGGVGNQHIPGDNSIYVTKIIEGGAAHKDGKLQIGDKLLAVNNVCLEEVTHEEAVTALKNTSDFVYLKVAKPTSMYMNDGYAPPDITNSSQPVDNHVSPSSFLGQTPASPARYSPVSKAVLGDDEITREPRKVVLHRGSTGLGFNIVGGEDGEGIFISFILAGGPADLSGELRKGDRIISVNSVDLRAASHEQAAAALKNAGQAVTIVAQYRPEEYSRFEAKIHDLREQMMNSSISSGSGSLRTSQKRSLYVRALFDYDKTKDSGLPSQGLNFKFGDILHVINASDDEWWQARQVTPDGESDEVGVIPSKRRVEKKERARLKTVKFNSKTRDKGVKHVTSNASDSESSYRKIFLFCSEIKYIDIFNYTRPVIILGPMKDRINDDLISEFPDKFGSCVPHTTRPKRDYEVDGRDYHFVTSREQMEKDIQEHKFIEAGQYNNHLYGTSVQSVREVAEKGKHCILDVSGNAIKRLQIAQLYPISIFIKPKSMENIMEMNKRLTEEQARKTFERAMKLEQEFTEHFTAIVQGDTLEDIYNQVKQIIEEQSGSYIWVPAKEKL</sequence>
<dbReference type="Gene3D" id="2.30.30.40">
    <property type="entry name" value="SH3 Domains"/>
    <property type="match status" value="1"/>
</dbReference>
<keyword evidence="5" id="KW-0472">Membrane</keyword>
<feature type="domain" description="PDZ" evidence="10">
    <location>
        <begin position="189"/>
        <end position="276"/>
    </location>
</feature>
<dbReference type="InterPro" id="IPR019583">
    <property type="entry name" value="DLG1-4_PDZ_assoc"/>
</dbReference>
<feature type="domain" description="PDZ" evidence="10">
    <location>
        <begin position="93"/>
        <end position="181"/>
    </location>
</feature>
<dbReference type="PANTHER" id="PTHR23119">
    <property type="entry name" value="DISCS LARGE"/>
    <property type="match status" value="1"/>
</dbReference>
<evidence type="ECO:0000313" key="12">
    <source>
        <dbReference type="Proteomes" id="UP000233060"/>
    </source>
</evidence>
<accession>A0A2K5KXD8</accession>
<dbReference type="SUPFAM" id="SSF50044">
    <property type="entry name" value="SH3-domain"/>
    <property type="match status" value="1"/>
</dbReference>
<dbReference type="Ensembl" id="ENSCATT00000020188.1">
    <property type="protein sequence ID" value="ENSCATP00000005352.1"/>
    <property type="gene ID" value="ENSCATG00000015836.1"/>
</dbReference>
<dbReference type="GO" id="GO:0016323">
    <property type="term" value="C:basolateral plasma membrane"/>
    <property type="evidence" value="ECO:0007669"/>
    <property type="project" value="TreeGrafter"/>
</dbReference>
<evidence type="ECO:0000259" key="9">
    <source>
        <dbReference type="PROSITE" id="PS50052"/>
    </source>
</evidence>
<evidence type="ECO:0000256" key="1">
    <source>
        <dbReference type="ARBA" id="ARBA00004170"/>
    </source>
</evidence>
<dbReference type="Pfam" id="PF00595">
    <property type="entry name" value="PDZ"/>
    <property type="match status" value="3"/>
</dbReference>
<dbReference type="CDD" id="cd06795">
    <property type="entry name" value="PDZ3_Dlg1-2-4-like"/>
    <property type="match status" value="1"/>
</dbReference>
<dbReference type="PANTHER" id="PTHR23119:SF5">
    <property type="entry name" value="DISKS LARGE HOMOLOG 1"/>
    <property type="match status" value="1"/>
</dbReference>
<dbReference type="InterPro" id="IPR008145">
    <property type="entry name" value="GK/Ca_channel_bsu"/>
</dbReference>
<dbReference type="InterPro" id="IPR027417">
    <property type="entry name" value="P-loop_NTPase"/>
</dbReference>
<dbReference type="GO" id="GO:0043005">
    <property type="term" value="C:neuron projection"/>
    <property type="evidence" value="ECO:0007669"/>
    <property type="project" value="InterPro"/>
</dbReference>
<feature type="domain" description="Guanylate kinase-like" evidence="9">
    <location>
        <begin position="571"/>
        <end position="746"/>
    </location>
</feature>
<dbReference type="GO" id="GO:0035255">
    <property type="term" value="F:ionotropic glutamate receptor binding"/>
    <property type="evidence" value="ECO:0007669"/>
    <property type="project" value="TreeGrafter"/>
</dbReference>
<dbReference type="InterPro" id="IPR036034">
    <property type="entry name" value="PDZ_sf"/>
</dbReference>
<feature type="compositionally biased region" description="Low complexity" evidence="7">
    <location>
        <begin position="16"/>
        <end position="27"/>
    </location>
</feature>
<reference evidence="11" key="1">
    <citation type="submission" date="2025-08" db="UniProtKB">
        <authorList>
            <consortium name="Ensembl"/>
        </authorList>
    </citation>
    <scope>IDENTIFICATION</scope>
</reference>
<dbReference type="Pfam" id="PF00018">
    <property type="entry name" value="SH3_1"/>
    <property type="match status" value="1"/>
</dbReference>
<dbReference type="PROSITE" id="PS50002">
    <property type="entry name" value="SH3"/>
    <property type="match status" value="1"/>
</dbReference>
<dbReference type="SUPFAM" id="SSF50156">
    <property type="entry name" value="PDZ domain-like"/>
    <property type="match status" value="3"/>
</dbReference>
<dbReference type="InterPro" id="IPR008144">
    <property type="entry name" value="Guanylate_kin-like_dom"/>
</dbReference>
<dbReference type="PROSITE" id="PS50106">
    <property type="entry name" value="PDZ"/>
    <property type="match status" value="3"/>
</dbReference>
<dbReference type="InterPro" id="IPR001452">
    <property type="entry name" value="SH3_domain"/>
</dbReference>
<dbReference type="FunFam" id="2.30.42.10:FF:000001">
    <property type="entry name" value="Disks large homolog 1 isoform 2"/>
    <property type="match status" value="1"/>
</dbReference>
<dbReference type="SMART" id="SM00072">
    <property type="entry name" value="GuKc"/>
    <property type="match status" value="1"/>
</dbReference>
<dbReference type="Proteomes" id="UP000233060">
    <property type="component" value="Unassembled WGS sequence"/>
</dbReference>
<dbReference type="InterPro" id="IPR020590">
    <property type="entry name" value="Guanylate_kinase_CS"/>
</dbReference>
<feature type="region of interest" description="Disordered" evidence="7">
    <location>
        <begin position="16"/>
        <end position="49"/>
    </location>
</feature>
<dbReference type="GO" id="GO:0045197">
    <property type="term" value="P:establishment or maintenance of epithelial cell apical/basal polarity"/>
    <property type="evidence" value="ECO:0007669"/>
    <property type="project" value="TreeGrafter"/>
</dbReference>
<dbReference type="SMART" id="SM00326">
    <property type="entry name" value="SH3"/>
    <property type="match status" value="1"/>
</dbReference>
<keyword evidence="12" id="KW-1185">Reference proteome</keyword>
<reference evidence="11" key="2">
    <citation type="submission" date="2025-09" db="UniProtKB">
        <authorList>
            <consortium name="Ensembl"/>
        </authorList>
    </citation>
    <scope>IDENTIFICATION</scope>
</reference>
<dbReference type="InterPro" id="IPR050614">
    <property type="entry name" value="Synaptic_Scaffolding_LAP-MAGUK"/>
</dbReference>
<feature type="domain" description="SH3" evidence="8">
    <location>
        <begin position="450"/>
        <end position="520"/>
    </location>
</feature>
<dbReference type="CDD" id="cd06723">
    <property type="entry name" value="PDZ1_Dlg1-2-4-like"/>
    <property type="match status" value="1"/>
</dbReference>
<dbReference type="CDD" id="cd12031">
    <property type="entry name" value="SH3_DLG1"/>
    <property type="match status" value="1"/>
</dbReference>
<evidence type="ECO:0000256" key="4">
    <source>
        <dbReference type="ARBA" id="ARBA00022737"/>
    </source>
</evidence>
<dbReference type="GO" id="GO:0019901">
    <property type="term" value="F:protein kinase binding"/>
    <property type="evidence" value="ECO:0007669"/>
    <property type="project" value="TreeGrafter"/>
</dbReference>
<dbReference type="InterPro" id="IPR016313">
    <property type="entry name" value="DLG1-like"/>
</dbReference>
<dbReference type="FunFam" id="2.30.42.10:FF:000049">
    <property type="entry name" value="disks large homolog 1 isoform X1"/>
    <property type="match status" value="1"/>
</dbReference>
<dbReference type="GO" id="GO:0098839">
    <property type="term" value="C:postsynaptic density membrane"/>
    <property type="evidence" value="ECO:0007669"/>
    <property type="project" value="TreeGrafter"/>
</dbReference>
<dbReference type="Pfam" id="PF00625">
    <property type="entry name" value="Guanylate_kin"/>
    <property type="match status" value="1"/>
</dbReference>
<keyword evidence="4" id="KW-0677">Repeat</keyword>
<dbReference type="GeneTree" id="ENSGT00940000159409"/>
<evidence type="ECO:0000256" key="3">
    <source>
        <dbReference type="ARBA" id="ARBA00022443"/>
    </source>
</evidence>
<dbReference type="InterPro" id="IPR036028">
    <property type="entry name" value="SH3-like_dom_sf"/>
</dbReference>
<dbReference type="FunFam" id="2.30.30.40:FF:000058">
    <property type="entry name" value="Disks large homolog 1 isoform X1"/>
    <property type="match status" value="1"/>
</dbReference>
<dbReference type="GO" id="GO:0098609">
    <property type="term" value="P:cell-cell adhesion"/>
    <property type="evidence" value="ECO:0007669"/>
    <property type="project" value="TreeGrafter"/>
</dbReference>
<evidence type="ECO:0000256" key="6">
    <source>
        <dbReference type="PROSITE-ProRule" id="PRU00192"/>
    </source>
</evidence>
<dbReference type="Gene3D" id="2.30.42.10">
    <property type="match status" value="3"/>
</dbReference>
<feature type="domain" description="PDZ" evidence="10">
    <location>
        <begin position="335"/>
        <end position="416"/>
    </location>
</feature>
<dbReference type="PROSITE" id="PS00856">
    <property type="entry name" value="GUANYLATE_KINASE_1"/>
    <property type="match status" value="1"/>
</dbReference>
<dbReference type="GO" id="GO:0097120">
    <property type="term" value="P:receptor localization to synapse"/>
    <property type="evidence" value="ECO:0007669"/>
    <property type="project" value="TreeGrafter"/>
</dbReference>
<evidence type="ECO:0000256" key="2">
    <source>
        <dbReference type="ARBA" id="ARBA00007014"/>
    </source>
</evidence>
<dbReference type="FunFam" id="3.30.63.10:FF:000001">
    <property type="entry name" value="Disks large homolog 1 isoform 2"/>
    <property type="match status" value="1"/>
</dbReference>
<dbReference type="CDD" id="cd00071">
    <property type="entry name" value="GMPK"/>
    <property type="match status" value="1"/>
</dbReference>
<dbReference type="SUPFAM" id="SSF52540">
    <property type="entry name" value="P-loop containing nucleoside triphosphate hydrolases"/>
    <property type="match status" value="1"/>
</dbReference>
<comment type="subcellular location">
    <subcellularLocation>
        <location evidence="1">Membrane</location>
        <topology evidence="1">Peripheral membrane protein</topology>
    </subcellularLocation>
</comment>
<dbReference type="Pfam" id="PF10600">
    <property type="entry name" value="PDZ_assoc"/>
    <property type="match status" value="1"/>
</dbReference>